<evidence type="ECO:0000313" key="2">
    <source>
        <dbReference type="Proteomes" id="UP001163878"/>
    </source>
</evidence>
<dbReference type="Pfam" id="PF05711">
    <property type="entry name" value="TylF"/>
    <property type="match status" value="1"/>
</dbReference>
<dbReference type="EMBL" id="CP107567">
    <property type="protein sequence ID" value="UYQ66259.1"/>
    <property type="molecule type" value="Genomic_DNA"/>
</dbReference>
<dbReference type="GO" id="GO:0032259">
    <property type="term" value="P:methylation"/>
    <property type="evidence" value="ECO:0007669"/>
    <property type="project" value="UniProtKB-KW"/>
</dbReference>
<sequence length="231" mass="25714">MESLMRARVYGLIKRTPFGPYINNCPPIRIGPERLYAWTHVLMQTRHAPGSVVEVGCSLGGTAMWSDRMLRQAGIHKPYVAIDTFNGFVPEQFDADVALGTPRRLRKSFDYISLPSVRRAAHKMGAPDIRFVQGDICRIPSEQLPQQISACLVDVDLSQPVYAALTKVYPLLSPNGVIVVDDCPEGDDYKARIGYQRFLAEQGLQERYVLGMGVVTGPTADIDFGWLERTA</sequence>
<dbReference type="InterPro" id="IPR029063">
    <property type="entry name" value="SAM-dependent_MTases_sf"/>
</dbReference>
<dbReference type="Gene3D" id="3.40.50.150">
    <property type="entry name" value="Vaccinia Virus protein VP39"/>
    <property type="match status" value="1"/>
</dbReference>
<proteinExistence type="predicted"/>
<reference evidence="1" key="1">
    <citation type="submission" date="2022-10" db="EMBL/GenBank/DDBJ databases">
        <title>Cytochrome P450 Catalyzes Benzene Ring Formation in the Biosynthesis of Trialkyl-Substituted Aromatic Polyketides.</title>
        <authorList>
            <person name="Zhao E."/>
            <person name="Ge H."/>
        </authorList>
    </citation>
    <scope>NUCLEOTIDE SEQUENCE</scope>
    <source>
        <strain evidence="1">NA0869</strain>
    </source>
</reference>
<dbReference type="RefSeq" id="WP_264249724.1">
    <property type="nucleotide sequence ID" value="NZ_CP107567.1"/>
</dbReference>
<protein>
    <submittedName>
        <fullName evidence="1">TylF/MycF family methyltransferase</fullName>
    </submittedName>
</protein>
<name>A0ABY6IK49_STRPE</name>
<gene>
    <name evidence="1" type="ORF">OGH68_35615</name>
</gene>
<organism evidence="1 2">
    <name type="scientific">Streptomyces peucetius</name>
    <dbReference type="NCBI Taxonomy" id="1950"/>
    <lineage>
        <taxon>Bacteria</taxon>
        <taxon>Bacillati</taxon>
        <taxon>Actinomycetota</taxon>
        <taxon>Actinomycetes</taxon>
        <taxon>Kitasatosporales</taxon>
        <taxon>Streptomycetaceae</taxon>
        <taxon>Streptomyces</taxon>
    </lineage>
</organism>
<keyword evidence="2" id="KW-1185">Reference proteome</keyword>
<accession>A0ABY6IK49</accession>
<evidence type="ECO:0000313" key="1">
    <source>
        <dbReference type="EMBL" id="UYQ66259.1"/>
    </source>
</evidence>
<keyword evidence="1" id="KW-0808">Transferase</keyword>
<dbReference type="GO" id="GO:0008168">
    <property type="term" value="F:methyltransferase activity"/>
    <property type="evidence" value="ECO:0007669"/>
    <property type="project" value="UniProtKB-KW"/>
</dbReference>
<dbReference type="Proteomes" id="UP001163878">
    <property type="component" value="Chromosome"/>
</dbReference>
<keyword evidence="1" id="KW-0489">Methyltransferase</keyword>
<dbReference type="SUPFAM" id="SSF53335">
    <property type="entry name" value="S-adenosyl-L-methionine-dependent methyltransferases"/>
    <property type="match status" value="1"/>
</dbReference>
<dbReference type="InterPro" id="IPR008884">
    <property type="entry name" value="TylF_MeTrfase"/>
</dbReference>